<accession>A0A371DBV7</accession>
<sequence>MDPSERRRKFLPRGLSRYGIPPFFLATAIIAADVGAQRGRPSSTHALPTLARTYALDVPREFAAWSMMNVRSTVFRQPHPTPDATRHTAFTLCSSISLLSDRASFSDDSSLFCDFRSRRNSMIHDASAAGHDARYHATGHGDKVQGRQTASPSARCWCGFLDGCSQRGNPSTQRP</sequence>
<name>A0A371DBV7_9APHY</name>
<proteinExistence type="predicted"/>
<organism evidence="1 2">
    <name type="scientific">Lentinus brumalis</name>
    <dbReference type="NCBI Taxonomy" id="2498619"/>
    <lineage>
        <taxon>Eukaryota</taxon>
        <taxon>Fungi</taxon>
        <taxon>Dikarya</taxon>
        <taxon>Basidiomycota</taxon>
        <taxon>Agaricomycotina</taxon>
        <taxon>Agaricomycetes</taxon>
        <taxon>Polyporales</taxon>
        <taxon>Polyporaceae</taxon>
        <taxon>Lentinus</taxon>
    </lineage>
</organism>
<reference evidence="1 2" key="1">
    <citation type="journal article" date="2018" name="Biotechnol. Biofuels">
        <title>Integrative visual omics of the white-rot fungus Polyporus brumalis exposes the biotechnological potential of its oxidative enzymes for delignifying raw plant biomass.</title>
        <authorList>
            <person name="Miyauchi S."/>
            <person name="Rancon A."/>
            <person name="Drula E."/>
            <person name="Hage H."/>
            <person name="Chaduli D."/>
            <person name="Favel A."/>
            <person name="Grisel S."/>
            <person name="Henrissat B."/>
            <person name="Herpoel-Gimbert I."/>
            <person name="Ruiz-Duenas F.J."/>
            <person name="Chevret D."/>
            <person name="Hainaut M."/>
            <person name="Lin J."/>
            <person name="Wang M."/>
            <person name="Pangilinan J."/>
            <person name="Lipzen A."/>
            <person name="Lesage-Meessen L."/>
            <person name="Navarro D."/>
            <person name="Riley R."/>
            <person name="Grigoriev I.V."/>
            <person name="Zhou S."/>
            <person name="Raouche S."/>
            <person name="Rosso M.N."/>
        </authorList>
    </citation>
    <scope>NUCLEOTIDE SEQUENCE [LARGE SCALE GENOMIC DNA]</scope>
    <source>
        <strain evidence="1 2">BRFM 1820</strain>
    </source>
</reference>
<dbReference type="AlphaFoldDB" id="A0A371DBV7"/>
<evidence type="ECO:0000313" key="1">
    <source>
        <dbReference type="EMBL" id="RDX49942.1"/>
    </source>
</evidence>
<dbReference type="EMBL" id="KZ857402">
    <property type="protein sequence ID" value="RDX49942.1"/>
    <property type="molecule type" value="Genomic_DNA"/>
</dbReference>
<protein>
    <submittedName>
        <fullName evidence="1">Uncharacterized protein</fullName>
    </submittedName>
</protein>
<evidence type="ECO:0000313" key="2">
    <source>
        <dbReference type="Proteomes" id="UP000256964"/>
    </source>
</evidence>
<dbReference type="Proteomes" id="UP000256964">
    <property type="component" value="Unassembled WGS sequence"/>
</dbReference>
<keyword evidence="2" id="KW-1185">Reference proteome</keyword>
<gene>
    <name evidence="1" type="ORF">OH76DRAFT_498224</name>
</gene>